<dbReference type="EMBL" id="CP026304">
    <property type="protein sequence ID" value="AVZ77109.1"/>
    <property type="molecule type" value="Genomic_DNA"/>
</dbReference>
<dbReference type="OrthoDB" id="4350986at2"/>
<dbReference type="AlphaFoldDB" id="A0A2R4TDA3"/>
<dbReference type="RefSeq" id="WP_108154399.1">
    <property type="nucleotide sequence ID" value="NZ_CP026304.1"/>
</dbReference>
<protein>
    <submittedName>
        <fullName evidence="1">Uncharacterized protein</fullName>
    </submittedName>
</protein>
<dbReference type="KEGG" id="slk:SLUN_38145"/>
<name>A0A2R4TDA3_9ACTN</name>
<dbReference type="GeneID" id="55661056"/>
<organism evidence="1 2">
    <name type="scientific">Streptomyces lunaelactis</name>
    <dbReference type="NCBI Taxonomy" id="1535768"/>
    <lineage>
        <taxon>Bacteria</taxon>
        <taxon>Bacillati</taxon>
        <taxon>Actinomycetota</taxon>
        <taxon>Actinomycetes</taxon>
        <taxon>Kitasatosporales</taxon>
        <taxon>Streptomycetaceae</taxon>
        <taxon>Streptomyces</taxon>
    </lineage>
</organism>
<accession>A0A2R4TDA3</accession>
<keyword evidence="2" id="KW-1185">Reference proteome</keyword>
<sequence length="88" mass="9758">MRWAAALDEQLKADAAADYRVRLAVDLVRIGHNTRINPPPRAVDLPLAAWEMTTEHHIELVSRKWPTGYAGHTAARIGHLVAVAAKEE</sequence>
<reference evidence="1 2" key="1">
    <citation type="submission" date="2018-01" db="EMBL/GenBank/DDBJ databases">
        <title>Complete genome sequence of Streptomyces lunaelactis MM109T, a Ferroverdin A producer isolated from cave moonmilk deposits.</title>
        <authorList>
            <person name="Naome A."/>
            <person name="Martinet L."/>
            <person name="Maciejewska M."/>
            <person name="Anderssen S."/>
            <person name="Adam D."/>
            <person name="Tenconi E."/>
            <person name="Deflandre B."/>
            <person name="Arguelles-Arias A."/>
            <person name="Calusinska M."/>
            <person name="Copieters W."/>
            <person name="Karim L."/>
            <person name="Hanikenne M."/>
            <person name="Baurain D."/>
            <person name="van Wezel G."/>
            <person name="Smargiasso N."/>
            <person name="de Pauw E."/>
            <person name="Delfosse P."/>
            <person name="Rigali S."/>
        </authorList>
    </citation>
    <scope>NUCLEOTIDE SEQUENCE [LARGE SCALE GENOMIC DNA]</scope>
    <source>
        <strain evidence="1 2">MM109</strain>
    </source>
</reference>
<dbReference type="Proteomes" id="UP000244201">
    <property type="component" value="Chromosome"/>
</dbReference>
<proteinExistence type="predicted"/>
<evidence type="ECO:0000313" key="1">
    <source>
        <dbReference type="EMBL" id="AVZ77109.1"/>
    </source>
</evidence>
<gene>
    <name evidence="1" type="ORF">SLUN_38145</name>
</gene>
<evidence type="ECO:0000313" key="2">
    <source>
        <dbReference type="Proteomes" id="UP000244201"/>
    </source>
</evidence>